<evidence type="ECO:0000256" key="1">
    <source>
        <dbReference type="ARBA" id="ARBA00010476"/>
    </source>
</evidence>
<dbReference type="OrthoDB" id="448954at2759"/>
<dbReference type="SUPFAM" id="SSF47144">
    <property type="entry name" value="HSC20 (HSCB), C-terminal oligomerisation domain"/>
    <property type="match status" value="1"/>
</dbReference>
<comment type="similarity">
    <text evidence="1">Belongs to the HscB family.</text>
</comment>
<dbReference type="GO" id="GO:0001671">
    <property type="term" value="F:ATPase activator activity"/>
    <property type="evidence" value="ECO:0007669"/>
    <property type="project" value="InterPro"/>
</dbReference>
<feature type="compositionally biased region" description="Polar residues" evidence="3">
    <location>
        <begin position="31"/>
        <end position="73"/>
    </location>
</feature>
<dbReference type="GO" id="GO:0051087">
    <property type="term" value="F:protein-folding chaperone binding"/>
    <property type="evidence" value="ECO:0007669"/>
    <property type="project" value="InterPro"/>
</dbReference>
<dbReference type="PANTHER" id="PTHR14021">
    <property type="entry name" value="IRON-SULFUR CLUSTER CO-CHAPERONE PROTEIN HSCB"/>
    <property type="match status" value="1"/>
</dbReference>
<dbReference type="PROSITE" id="PS50076">
    <property type="entry name" value="DNAJ_2"/>
    <property type="match status" value="1"/>
</dbReference>
<evidence type="ECO:0000256" key="3">
    <source>
        <dbReference type="SAM" id="MobiDB-lite"/>
    </source>
</evidence>
<dbReference type="Pfam" id="PF07743">
    <property type="entry name" value="HSCB_C"/>
    <property type="match status" value="1"/>
</dbReference>
<protein>
    <submittedName>
        <fullName evidence="5">HSC20 (HSCB), C-terminal oligomerization</fullName>
    </submittedName>
</protein>
<dbReference type="InterPro" id="IPR001623">
    <property type="entry name" value="DnaJ_domain"/>
</dbReference>
<dbReference type="NCBIfam" id="TIGR00714">
    <property type="entry name" value="hscB"/>
    <property type="match status" value="1"/>
</dbReference>
<evidence type="ECO:0000313" key="5">
    <source>
        <dbReference type="EMBL" id="RDL38318.1"/>
    </source>
</evidence>
<reference evidence="5 6" key="1">
    <citation type="journal article" date="2018" name="IMA Fungus">
        <title>IMA Genome-F 9: Draft genome sequence of Annulohypoxylon stygium, Aspergillus mulundensis, Berkeleyomyces basicola (syn. Thielaviopsis basicola), Ceratocystis smalleyi, two Cercospora beticola strains, Coleophoma cylindrospora, Fusarium fracticaudum, Phialophora cf. hyalina, and Morchella septimelata.</title>
        <authorList>
            <person name="Wingfield B.D."/>
            <person name="Bills G.F."/>
            <person name="Dong Y."/>
            <person name="Huang W."/>
            <person name="Nel W.J."/>
            <person name="Swalarsk-Parry B.S."/>
            <person name="Vaghefi N."/>
            <person name="Wilken P.M."/>
            <person name="An Z."/>
            <person name="de Beer Z.W."/>
            <person name="De Vos L."/>
            <person name="Chen L."/>
            <person name="Duong T.A."/>
            <person name="Gao Y."/>
            <person name="Hammerbacher A."/>
            <person name="Kikkert J.R."/>
            <person name="Li Y."/>
            <person name="Li H."/>
            <person name="Li K."/>
            <person name="Li Q."/>
            <person name="Liu X."/>
            <person name="Ma X."/>
            <person name="Naidoo K."/>
            <person name="Pethybridge S.J."/>
            <person name="Sun J."/>
            <person name="Steenkamp E.T."/>
            <person name="van der Nest M.A."/>
            <person name="van Wyk S."/>
            <person name="Wingfield M.J."/>
            <person name="Xiong C."/>
            <person name="Yue Q."/>
            <person name="Zhang X."/>
        </authorList>
    </citation>
    <scope>NUCLEOTIDE SEQUENCE [LARGE SCALE GENOMIC DNA]</scope>
    <source>
        <strain evidence="5 6">BP 5553</strain>
    </source>
</reference>
<dbReference type="PANTHER" id="PTHR14021:SF15">
    <property type="entry name" value="IRON-SULFUR CLUSTER CO-CHAPERONE PROTEIN HSCB"/>
    <property type="match status" value="1"/>
</dbReference>
<dbReference type="GO" id="GO:0005739">
    <property type="term" value="C:mitochondrion"/>
    <property type="evidence" value="ECO:0007669"/>
    <property type="project" value="TreeGrafter"/>
</dbReference>
<evidence type="ECO:0000259" key="4">
    <source>
        <dbReference type="PROSITE" id="PS50076"/>
    </source>
</evidence>
<dbReference type="CDD" id="cd06257">
    <property type="entry name" value="DnaJ"/>
    <property type="match status" value="1"/>
</dbReference>
<dbReference type="SMART" id="SM00271">
    <property type="entry name" value="DnaJ"/>
    <property type="match status" value="1"/>
</dbReference>
<sequence>MRSSILRQRQQVLQTCKTSTRRSFATSSSRNPNSLPSICQSCSKRPTHTTSQTPLRRRWQSSTASPHSATDTVSAHPVPPTYYELFPETLPQGPPPSGPFHIDVRELRREFLQLQAVAHPDRHPSHLKARAEGTSARINEAYKTLQNPLLRAQYLLSLKGIDVAEDETARVEDPELLMEVLDTREEIESAEEGDLDELRRMNEERIAASEKVLDRSFKEDDLDLAKAEAVRMRYWINIKESLDAWERGQPVVLVH</sequence>
<dbReference type="InterPro" id="IPR004640">
    <property type="entry name" value="HscB"/>
</dbReference>
<feature type="compositionally biased region" description="Low complexity" evidence="3">
    <location>
        <begin position="21"/>
        <end position="30"/>
    </location>
</feature>
<keyword evidence="2" id="KW-0143">Chaperone</keyword>
<dbReference type="RefSeq" id="XP_031870974.1">
    <property type="nucleotide sequence ID" value="XM_032011281.1"/>
</dbReference>
<gene>
    <name evidence="5" type="ORF">BP5553_02658</name>
</gene>
<dbReference type="Proteomes" id="UP000254866">
    <property type="component" value="Unassembled WGS sequence"/>
</dbReference>
<dbReference type="GO" id="GO:0051259">
    <property type="term" value="P:protein complex oligomerization"/>
    <property type="evidence" value="ECO:0007669"/>
    <property type="project" value="InterPro"/>
</dbReference>
<feature type="domain" description="J" evidence="4">
    <location>
        <begin position="81"/>
        <end position="158"/>
    </location>
</feature>
<name>A0A370TS56_9HELO</name>
<dbReference type="STRING" id="2656787.A0A370TS56"/>
<organism evidence="5 6">
    <name type="scientific">Venustampulla echinocandica</name>
    <dbReference type="NCBI Taxonomy" id="2656787"/>
    <lineage>
        <taxon>Eukaryota</taxon>
        <taxon>Fungi</taxon>
        <taxon>Dikarya</taxon>
        <taxon>Ascomycota</taxon>
        <taxon>Pezizomycotina</taxon>
        <taxon>Leotiomycetes</taxon>
        <taxon>Helotiales</taxon>
        <taxon>Pleuroascaceae</taxon>
        <taxon>Venustampulla</taxon>
    </lineage>
</organism>
<dbReference type="GeneID" id="43595507"/>
<proteinExistence type="inferred from homology"/>
<evidence type="ECO:0000256" key="2">
    <source>
        <dbReference type="ARBA" id="ARBA00023186"/>
    </source>
</evidence>
<keyword evidence="6" id="KW-1185">Reference proteome</keyword>
<evidence type="ECO:0000313" key="6">
    <source>
        <dbReference type="Proteomes" id="UP000254866"/>
    </source>
</evidence>
<dbReference type="InterPro" id="IPR009073">
    <property type="entry name" value="HscB_oligo_C"/>
</dbReference>
<feature type="region of interest" description="Disordered" evidence="3">
    <location>
        <begin position="1"/>
        <end position="76"/>
    </location>
</feature>
<dbReference type="GO" id="GO:0044571">
    <property type="term" value="P:[2Fe-2S] cluster assembly"/>
    <property type="evidence" value="ECO:0007669"/>
    <property type="project" value="InterPro"/>
</dbReference>
<accession>A0A370TS56</accession>
<comment type="caution">
    <text evidence="5">The sequence shown here is derived from an EMBL/GenBank/DDBJ whole genome shotgun (WGS) entry which is preliminary data.</text>
</comment>
<dbReference type="InterPro" id="IPR036869">
    <property type="entry name" value="J_dom_sf"/>
</dbReference>
<dbReference type="Gene3D" id="1.20.1280.20">
    <property type="entry name" value="HscB, C-terminal domain"/>
    <property type="match status" value="1"/>
</dbReference>
<feature type="compositionally biased region" description="Polar residues" evidence="3">
    <location>
        <begin position="1"/>
        <end position="17"/>
    </location>
</feature>
<dbReference type="EMBL" id="NPIC01000002">
    <property type="protein sequence ID" value="RDL38318.1"/>
    <property type="molecule type" value="Genomic_DNA"/>
</dbReference>
<dbReference type="Gene3D" id="1.10.287.110">
    <property type="entry name" value="DnaJ domain"/>
    <property type="match status" value="1"/>
</dbReference>
<dbReference type="InterPro" id="IPR036386">
    <property type="entry name" value="HscB_C_sf"/>
</dbReference>
<dbReference type="SUPFAM" id="SSF46565">
    <property type="entry name" value="Chaperone J-domain"/>
    <property type="match status" value="1"/>
</dbReference>
<dbReference type="AlphaFoldDB" id="A0A370TS56"/>